<organism evidence="2 3">
    <name type="scientific">Orchesella dallaii</name>
    <dbReference type="NCBI Taxonomy" id="48710"/>
    <lineage>
        <taxon>Eukaryota</taxon>
        <taxon>Metazoa</taxon>
        <taxon>Ecdysozoa</taxon>
        <taxon>Arthropoda</taxon>
        <taxon>Hexapoda</taxon>
        <taxon>Collembola</taxon>
        <taxon>Entomobryomorpha</taxon>
        <taxon>Entomobryoidea</taxon>
        <taxon>Orchesellidae</taxon>
        <taxon>Orchesellinae</taxon>
        <taxon>Orchesella</taxon>
    </lineage>
</organism>
<reference evidence="2 3" key="1">
    <citation type="submission" date="2024-08" db="EMBL/GenBank/DDBJ databases">
        <authorList>
            <person name="Cucini C."/>
            <person name="Frati F."/>
        </authorList>
    </citation>
    <scope>NUCLEOTIDE SEQUENCE [LARGE SCALE GENOMIC DNA]</scope>
</reference>
<accession>A0ABP1QRG7</accession>
<gene>
    <name evidence="2" type="ORF">ODALV1_LOCUS12977</name>
</gene>
<feature type="compositionally biased region" description="Polar residues" evidence="1">
    <location>
        <begin position="7"/>
        <end position="18"/>
    </location>
</feature>
<evidence type="ECO:0000313" key="2">
    <source>
        <dbReference type="EMBL" id="CAL8108433.1"/>
    </source>
</evidence>
<protein>
    <submittedName>
        <fullName evidence="2">Uncharacterized protein</fullName>
    </submittedName>
</protein>
<dbReference type="EMBL" id="CAXLJM020000040">
    <property type="protein sequence ID" value="CAL8108433.1"/>
    <property type="molecule type" value="Genomic_DNA"/>
</dbReference>
<feature type="region of interest" description="Disordered" evidence="1">
    <location>
        <begin position="1"/>
        <end position="21"/>
    </location>
</feature>
<proteinExistence type="predicted"/>
<evidence type="ECO:0000256" key="1">
    <source>
        <dbReference type="SAM" id="MobiDB-lite"/>
    </source>
</evidence>
<evidence type="ECO:0000313" key="3">
    <source>
        <dbReference type="Proteomes" id="UP001642540"/>
    </source>
</evidence>
<comment type="caution">
    <text evidence="2">The sequence shown here is derived from an EMBL/GenBank/DDBJ whole genome shotgun (WGS) entry which is preliminary data.</text>
</comment>
<sequence length="148" mass="17077">MQRFVANETQTLSSNEGSETGMPRYMTTLEKRLIQDCVMNFYIRVKTVKQCHVIHKEEGNPLARILETARQIFIGCFNSYLSSLDGLYLEKYGIVNADELRIENGQFFSELLQKVVDLDFLPKKVQRVANNYLSIMNEENMANINNNA</sequence>
<keyword evidence="3" id="KW-1185">Reference proteome</keyword>
<dbReference type="Proteomes" id="UP001642540">
    <property type="component" value="Unassembled WGS sequence"/>
</dbReference>
<name>A0ABP1QRG7_9HEXA</name>